<dbReference type="AlphaFoldDB" id="A0AAV3YQ07"/>
<evidence type="ECO:0000313" key="2">
    <source>
        <dbReference type="EMBL" id="GFN84213.1"/>
    </source>
</evidence>
<name>A0AAV3YQ07_9GAST</name>
<feature type="compositionally biased region" description="Acidic residues" evidence="1">
    <location>
        <begin position="22"/>
        <end position="57"/>
    </location>
</feature>
<comment type="caution">
    <text evidence="2">The sequence shown here is derived from an EMBL/GenBank/DDBJ whole genome shotgun (WGS) entry which is preliminary data.</text>
</comment>
<evidence type="ECO:0000256" key="1">
    <source>
        <dbReference type="SAM" id="MobiDB-lite"/>
    </source>
</evidence>
<protein>
    <submittedName>
        <fullName evidence="2">Uncharacterized protein</fullName>
    </submittedName>
</protein>
<dbReference type="EMBL" id="BLXT01001285">
    <property type="protein sequence ID" value="GFN84213.1"/>
    <property type="molecule type" value="Genomic_DNA"/>
</dbReference>
<feature type="region of interest" description="Disordered" evidence="1">
    <location>
        <begin position="20"/>
        <end position="57"/>
    </location>
</feature>
<dbReference type="Proteomes" id="UP000735302">
    <property type="component" value="Unassembled WGS sequence"/>
</dbReference>
<organism evidence="2 3">
    <name type="scientific">Plakobranchus ocellatus</name>
    <dbReference type="NCBI Taxonomy" id="259542"/>
    <lineage>
        <taxon>Eukaryota</taxon>
        <taxon>Metazoa</taxon>
        <taxon>Spiralia</taxon>
        <taxon>Lophotrochozoa</taxon>
        <taxon>Mollusca</taxon>
        <taxon>Gastropoda</taxon>
        <taxon>Heterobranchia</taxon>
        <taxon>Euthyneura</taxon>
        <taxon>Panpulmonata</taxon>
        <taxon>Sacoglossa</taxon>
        <taxon>Placobranchoidea</taxon>
        <taxon>Plakobranchidae</taxon>
        <taxon>Plakobranchus</taxon>
    </lineage>
</organism>
<reference evidence="2 3" key="1">
    <citation type="journal article" date="2021" name="Elife">
        <title>Chloroplast acquisition without the gene transfer in kleptoplastic sea slugs, Plakobranchus ocellatus.</title>
        <authorList>
            <person name="Maeda T."/>
            <person name="Takahashi S."/>
            <person name="Yoshida T."/>
            <person name="Shimamura S."/>
            <person name="Takaki Y."/>
            <person name="Nagai Y."/>
            <person name="Toyoda A."/>
            <person name="Suzuki Y."/>
            <person name="Arimoto A."/>
            <person name="Ishii H."/>
            <person name="Satoh N."/>
            <person name="Nishiyama T."/>
            <person name="Hasebe M."/>
            <person name="Maruyama T."/>
            <person name="Minagawa J."/>
            <person name="Obokata J."/>
            <person name="Shigenobu S."/>
        </authorList>
    </citation>
    <scope>NUCLEOTIDE SEQUENCE [LARGE SCALE GENOMIC DNA]</scope>
</reference>
<evidence type="ECO:0000313" key="3">
    <source>
        <dbReference type="Proteomes" id="UP000735302"/>
    </source>
</evidence>
<proteinExistence type="predicted"/>
<accession>A0AAV3YQ07</accession>
<keyword evidence="3" id="KW-1185">Reference proteome</keyword>
<sequence>MIKSIRERRLQLLAHICHIGQDGDDDNHDDDDDNHDDDDDDDDDDEDEDDDDDDDDDDFSKFYRSFWICLPLELPPSNKNYYSFIKFQNSLTVDIN</sequence>
<gene>
    <name evidence="2" type="ORF">PoB_001071900</name>
</gene>